<dbReference type="Proteomes" id="UP000837857">
    <property type="component" value="Chromosome 5"/>
</dbReference>
<proteinExistence type="predicted"/>
<name>A0ABN8IZC5_9NEOP</name>
<dbReference type="EMBL" id="OW152817">
    <property type="protein sequence ID" value="CAH2068290.1"/>
    <property type="molecule type" value="Genomic_DNA"/>
</dbReference>
<evidence type="ECO:0000256" key="1">
    <source>
        <dbReference type="SAM" id="MobiDB-lite"/>
    </source>
</evidence>
<organism evidence="2 3">
    <name type="scientific">Iphiclides podalirius</name>
    <name type="common">scarce swallowtail</name>
    <dbReference type="NCBI Taxonomy" id="110791"/>
    <lineage>
        <taxon>Eukaryota</taxon>
        <taxon>Metazoa</taxon>
        <taxon>Ecdysozoa</taxon>
        <taxon>Arthropoda</taxon>
        <taxon>Hexapoda</taxon>
        <taxon>Insecta</taxon>
        <taxon>Pterygota</taxon>
        <taxon>Neoptera</taxon>
        <taxon>Endopterygota</taxon>
        <taxon>Lepidoptera</taxon>
        <taxon>Glossata</taxon>
        <taxon>Ditrysia</taxon>
        <taxon>Papilionoidea</taxon>
        <taxon>Papilionidae</taxon>
        <taxon>Papilioninae</taxon>
        <taxon>Iphiclides</taxon>
    </lineage>
</organism>
<sequence>MGKVCRVAPIPVGDGRIFEDGTMAKSGGAGRGDANSADGVHSPLTRARGERRSRSVPRLKVAGHVTKGAHPLASASRVLL</sequence>
<keyword evidence="3" id="KW-1185">Reference proteome</keyword>
<feature type="region of interest" description="Disordered" evidence="1">
    <location>
        <begin position="19"/>
        <end position="55"/>
    </location>
</feature>
<evidence type="ECO:0000313" key="2">
    <source>
        <dbReference type="EMBL" id="CAH2068290.1"/>
    </source>
</evidence>
<reference evidence="2" key="1">
    <citation type="submission" date="2022-03" db="EMBL/GenBank/DDBJ databases">
        <authorList>
            <person name="Martin H S."/>
        </authorList>
    </citation>
    <scope>NUCLEOTIDE SEQUENCE</scope>
</reference>
<protein>
    <submittedName>
        <fullName evidence="2">Uncharacterized protein</fullName>
    </submittedName>
</protein>
<accession>A0ABN8IZC5</accession>
<feature type="non-terminal residue" evidence="2">
    <location>
        <position position="1"/>
    </location>
</feature>
<evidence type="ECO:0000313" key="3">
    <source>
        <dbReference type="Proteomes" id="UP000837857"/>
    </source>
</evidence>
<gene>
    <name evidence="2" type="ORF">IPOD504_LOCUS14198</name>
</gene>